<protein>
    <submittedName>
        <fullName evidence="5">G-type lectin S-receptor-like serine/threonine-protein kinase LECRK2</fullName>
    </submittedName>
</protein>
<dbReference type="GO" id="GO:0016301">
    <property type="term" value="F:kinase activity"/>
    <property type="evidence" value="ECO:0007669"/>
    <property type="project" value="UniProtKB-KW"/>
</dbReference>
<keyword evidence="5" id="KW-0808">Transferase</keyword>
<organism evidence="5 6">
    <name type="scientific">Thalictrum thalictroides</name>
    <name type="common">Rue-anemone</name>
    <name type="synonym">Anemone thalictroides</name>
    <dbReference type="NCBI Taxonomy" id="46969"/>
    <lineage>
        <taxon>Eukaryota</taxon>
        <taxon>Viridiplantae</taxon>
        <taxon>Streptophyta</taxon>
        <taxon>Embryophyta</taxon>
        <taxon>Tracheophyta</taxon>
        <taxon>Spermatophyta</taxon>
        <taxon>Magnoliopsida</taxon>
        <taxon>Ranunculales</taxon>
        <taxon>Ranunculaceae</taxon>
        <taxon>Thalictroideae</taxon>
        <taxon>Thalictrum</taxon>
    </lineage>
</organism>
<gene>
    <name evidence="5" type="ORF">FRX31_023808</name>
</gene>
<feature type="transmembrane region" description="Helical" evidence="2">
    <location>
        <begin position="295"/>
        <end position="320"/>
    </location>
</feature>
<evidence type="ECO:0000256" key="1">
    <source>
        <dbReference type="ARBA" id="ARBA00022729"/>
    </source>
</evidence>
<proteinExistence type="predicted"/>
<accession>A0A7J6VQY8</accession>
<dbReference type="Pfam" id="PF01453">
    <property type="entry name" value="B_lectin"/>
    <property type="match status" value="1"/>
</dbReference>
<keyword evidence="5" id="KW-0430">Lectin</keyword>
<feature type="domain" description="Bulb-type lectin" evidence="4">
    <location>
        <begin position="20"/>
        <end position="158"/>
    </location>
</feature>
<keyword evidence="2" id="KW-1133">Transmembrane helix</keyword>
<evidence type="ECO:0000259" key="4">
    <source>
        <dbReference type="PROSITE" id="PS50927"/>
    </source>
</evidence>
<dbReference type="InterPro" id="IPR001480">
    <property type="entry name" value="Bulb-type_lectin_dom"/>
</dbReference>
<keyword evidence="1 3" id="KW-0732">Signal</keyword>
<keyword evidence="6" id="KW-1185">Reference proteome</keyword>
<dbReference type="PANTHER" id="PTHR47976:SF27">
    <property type="entry name" value="RECEPTOR-LIKE SERINE_THREONINE-PROTEIN KINASE"/>
    <property type="match status" value="1"/>
</dbReference>
<keyword evidence="5" id="KW-0675">Receptor</keyword>
<name>A0A7J6VQY8_THATH</name>
<dbReference type="EMBL" id="JABWDY010029043">
    <property type="protein sequence ID" value="KAF5186610.1"/>
    <property type="molecule type" value="Genomic_DNA"/>
</dbReference>
<dbReference type="PROSITE" id="PS50927">
    <property type="entry name" value="BULB_LECTIN"/>
    <property type="match status" value="1"/>
</dbReference>
<dbReference type="AlphaFoldDB" id="A0A7J6VQY8"/>
<dbReference type="OrthoDB" id="1668230at2759"/>
<reference evidence="5 6" key="1">
    <citation type="submission" date="2020-06" db="EMBL/GenBank/DDBJ databases">
        <title>Transcriptomic and genomic resources for Thalictrum thalictroides and T. hernandezii: Facilitating candidate gene discovery in an emerging model plant lineage.</title>
        <authorList>
            <person name="Arias T."/>
            <person name="Riano-Pachon D.M."/>
            <person name="Di Stilio V.S."/>
        </authorList>
    </citation>
    <scope>NUCLEOTIDE SEQUENCE [LARGE SCALE GENOMIC DNA]</scope>
    <source>
        <strain evidence="6">cv. WT478/WT964</strain>
        <tissue evidence="5">Leaves</tissue>
    </source>
</reference>
<feature type="signal peptide" evidence="3">
    <location>
        <begin position="1"/>
        <end position="24"/>
    </location>
</feature>
<dbReference type="InterPro" id="IPR036426">
    <property type="entry name" value="Bulb-type_lectin_dom_sf"/>
</dbReference>
<evidence type="ECO:0000313" key="6">
    <source>
        <dbReference type="Proteomes" id="UP000554482"/>
    </source>
</evidence>
<evidence type="ECO:0000256" key="2">
    <source>
        <dbReference type="SAM" id="Phobius"/>
    </source>
</evidence>
<keyword evidence="5" id="KW-0418">Kinase</keyword>
<keyword evidence="2" id="KW-0472">Membrane</keyword>
<dbReference type="SUPFAM" id="SSF51110">
    <property type="entry name" value="alpha-D-mannose-specific plant lectins"/>
    <property type="match status" value="2"/>
</dbReference>
<dbReference type="Proteomes" id="UP000554482">
    <property type="component" value="Unassembled WGS sequence"/>
</dbReference>
<comment type="caution">
    <text evidence="5">The sequence shown here is derived from an EMBL/GenBank/DDBJ whole genome shotgun (WGS) entry which is preliminary data.</text>
</comment>
<dbReference type="Gene3D" id="2.90.10.10">
    <property type="entry name" value="Bulb-type lectin domain"/>
    <property type="match status" value="2"/>
</dbReference>
<dbReference type="InterPro" id="IPR051343">
    <property type="entry name" value="G-type_lectin_kinases/EP1-like"/>
</dbReference>
<dbReference type="SMART" id="SM00108">
    <property type="entry name" value="B_lectin"/>
    <property type="match status" value="1"/>
</dbReference>
<evidence type="ECO:0000313" key="5">
    <source>
        <dbReference type="EMBL" id="KAF5186610.1"/>
    </source>
</evidence>
<evidence type="ECO:0000256" key="3">
    <source>
        <dbReference type="SAM" id="SignalP"/>
    </source>
</evidence>
<keyword evidence="2" id="KW-0812">Transmembrane</keyword>
<dbReference type="PANTHER" id="PTHR47976">
    <property type="entry name" value="G-TYPE LECTIN S-RECEPTOR-LIKE SERINE/THREONINE-PROTEIN KINASE SD2-5"/>
    <property type="match status" value="1"/>
</dbReference>
<feature type="chain" id="PRO_5029512039" evidence="3">
    <location>
        <begin position="25"/>
        <end position="337"/>
    </location>
</feature>
<dbReference type="GO" id="GO:0030246">
    <property type="term" value="F:carbohydrate binding"/>
    <property type="evidence" value="ECO:0007669"/>
    <property type="project" value="UniProtKB-KW"/>
</dbReference>
<sequence length="337" mass="37704">MKCKSKTLLLPLLLLSFFSTYAIASPLNITIGSSLSTTPLSDNDESYWLSPSGNYAFGFYPLPCKTNDPVAQCYVVGIWNARSATKTLVWVANRDSLPFSGSSSILFTKYGTLVRISGDKEIALLSNIQEPASYAMINDNGNLVLYNSDSRIMWESFDYPTDTILPGQTLKSGFSLIASTSRSDHSSGRYILRITNDGDILIYHDYDFVYAINRYYKVRHVDMNLDSNGNLYLVDQNGLNIGSLTKGKMQTDNQNSSNPVIFRATLDSDGIFRLYREEIGSGKEKSWRLSSNKKILFVFLRDLLFVVIFVGILSCIYHAVTLRKNQPTQGELQLGTV</sequence>